<dbReference type="SMART" id="SM00271">
    <property type="entry name" value="DnaJ"/>
    <property type="match status" value="1"/>
</dbReference>
<reference evidence="3 4" key="1">
    <citation type="submission" date="2019-04" db="EMBL/GenBank/DDBJ databases">
        <title>Friends and foes A comparative genomics study of 23 Aspergillus species from section Flavi.</title>
        <authorList>
            <consortium name="DOE Joint Genome Institute"/>
            <person name="Kjaerbolling I."/>
            <person name="Vesth T."/>
            <person name="Frisvad J.C."/>
            <person name="Nybo J.L."/>
            <person name="Theobald S."/>
            <person name="Kildgaard S."/>
            <person name="Isbrandt T."/>
            <person name="Kuo A."/>
            <person name="Sato A."/>
            <person name="Lyhne E.K."/>
            <person name="Kogle M.E."/>
            <person name="Wiebenga A."/>
            <person name="Kun R.S."/>
            <person name="Lubbers R.J."/>
            <person name="Makela M.R."/>
            <person name="Barry K."/>
            <person name="Chovatia M."/>
            <person name="Clum A."/>
            <person name="Daum C."/>
            <person name="Haridas S."/>
            <person name="He G."/>
            <person name="LaButti K."/>
            <person name="Lipzen A."/>
            <person name="Mondo S."/>
            <person name="Riley R."/>
            <person name="Salamov A."/>
            <person name="Simmons B.A."/>
            <person name="Magnuson J.K."/>
            <person name="Henrissat B."/>
            <person name="Mortensen U.H."/>
            <person name="Larsen T.O."/>
            <person name="Devries R.P."/>
            <person name="Grigoriev I.V."/>
            <person name="Machida M."/>
            <person name="Baker S.E."/>
            <person name="Andersen M.R."/>
        </authorList>
    </citation>
    <scope>NUCLEOTIDE SEQUENCE [LARGE SCALE GENOMIC DNA]</scope>
    <source>
        <strain evidence="3 4">CBS 151.66</strain>
    </source>
</reference>
<evidence type="ECO:0000256" key="1">
    <source>
        <dbReference type="SAM" id="MobiDB-lite"/>
    </source>
</evidence>
<feature type="compositionally biased region" description="Polar residues" evidence="1">
    <location>
        <begin position="433"/>
        <end position="447"/>
    </location>
</feature>
<protein>
    <submittedName>
        <fullName evidence="3">DnaJ domain protein</fullName>
    </submittedName>
</protein>
<accession>A0A5N5X088</accession>
<feature type="region of interest" description="Disordered" evidence="1">
    <location>
        <begin position="803"/>
        <end position="829"/>
    </location>
</feature>
<feature type="compositionally biased region" description="Polar residues" evidence="1">
    <location>
        <begin position="554"/>
        <end position="563"/>
    </location>
</feature>
<feature type="compositionally biased region" description="Low complexity" evidence="1">
    <location>
        <begin position="103"/>
        <end position="113"/>
    </location>
</feature>
<evidence type="ECO:0000313" key="3">
    <source>
        <dbReference type="EMBL" id="KAB8072810.1"/>
    </source>
</evidence>
<dbReference type="InterPro" id="IPR001623">
    <property type="entry name" value="DnaJ_domain"/>
</dbReference>
<dbReference type="Pfam" id="PF00226">
    <property type="entry name" value="DnaJ"/>
    <property type="match status" value="1"/>
</dbReference>
<feature type="compositionally biased region" description="Acidic residues" evidence="1">
    <location>
        <begin position="614"/>
        <end position="624"/>
    </location>
</feature>
<dbReference type="EMBL" id="ML732239">
    <property type="protein sequence ID" value="KAB8072810.1"/>
    <property type="molecule type" value="Genomic_DNA"/>
</dbReference>
<dbReference type="InterPro" id="IPR018253">
    <property type="entry name" value="DnaJ_domain_CS"/>
</dbReference>
<dbReference type="PROSITE" id="PS50076">
    <property type="entry name" value="DNAJ_2"/>
    <property type="match status" value="1"/>
</dbReference>
<dbReference type="Gene3D" id="1.10.287.110">
    <property type="entry name" value="DnaJ domain"/>
    <property type="match status" value="1"/>
</dbReference>
<feature type="compositionally biased region" description="Basic and acidic residues" evidence="1">
    <location>
        <begin position="807"/>
        <end position="817"/>
    </location>
</feature>
<feature type="compositionally biased region" description="Basic and acidic residues" evidence="1">
    <location>
        <begin position="602"/>
        <end position="613"/>
    </location>
</feature>
<feature type="domain" description="J" evidence="2">
    <location>
        <begin position="9"/>
        <end position="75"/>
    </location>
</feature>
<feature type="compositionally biased region" description="Basic and acidic residues" evidence="1">
    <location>
        <begin position="284"/>
        <end position="298"/>
    </location>
</feature>
<dbReference type="InterPro" id="IPR036869">
    <property type="entry name" value="J_dom_sf"/>
</dbReference>
<sequence length="879" mass="96715">MVKADVRRDYYADLGLTPSADGEDIKKQFRKLALKYHPDRNPGKEVDFISKFQAIQAANEILSDPQQRLRYDTDRLRAGYGKLYGPPKTNTPRKAPTNNYTASPSSKSHSTKPPFSPRPQSFHSGPSSGAQRYASYARAAPKQPWEKTHDEGQTRADAYRGFQDMKGNNMHGWSQFNPRTGRSGYSNTTSRPNASSAEQSTRPKSAYEYFKSPPRPTASESTRPQSTKKKQGFAPRAAAGGDEPMASNTSSYSNVPRGDRAQAKDFFGAVPSPTARKAAAGFQNREENSRTPEVERMGSKYAGTGGERTFFSSAGFGRSASMRGSPGSPKPHARTNPPSPTPPEPGRHRSASPKLKTDRNRNYSSTSSSDTDNEDVDPEHKPKAVPKSRLRPHQKFANFHTHHKQGSGNGHDSDSAFSAQDMFGASKAENPFKHSQASESRDSTSNGAYKRSSHDDLQKPFSANSWNRFDFFTPSSSDKDQPQPKQGSHNRGRTTTKYNLGRTSHSADTANHDSFRSDSTSQQQPSPFPEAKFSADDWSDKLSGLRWAMPNVDGHQQQQQTGNARRPRSPRKQTRPTTKGRTTPQSARVATEAEEAESTVGGDDKQDSARAENEDGEAMDIDDDTPAKEATVNPANATKASGKEVPQPKLGSSSSSSSEKGASTKPKGPEFDLKNLGTTAPFTNTTNGGIEDLQDIHASLPFESRAKTHRTTISEIHPRELRCPNPPKRPQPPQLVPINAGSQQTGLSRTAWNRYVAEMNTYIREWSAFNRRMLNHFNARQEAIETGMAPNWISAAGDSARLNINDQDDHNEDKEGGGNDSDDAMVPGSGKGGYSAYLRGLDEDAKVLKHWEVAREMHRECILELGQMREWILNGGKVI</sequence>
<dbReference type="CDD" id="cd06257">
    <property type="entry name" value="DnaJ"/>
    <property type="match status" value="1"/>
</dbReference>
<feature type="compositionally biased region" description="Basic residues" evidence="1">
    <location>
        <begin position="383"/>
        <end position="405"/>
    </location>
</feature>
<feature type="compositionally biased region" description="Polar residues" evidence="1">
    <location>
        <begin position="88"/>
        <end position="102"/>
    </location>
</feature>
<name>A0A5N5X088_9EURO</name>
<keyword evidence="4" id="KW-1185">Reference proteome</keyword>
<dbReference type="FunFam" id="1.10.287.110:FF:000096">
    <property type="entry name" value="DnaJ domain protein"/>
    <property type="match status" value="1"/>
</dbReference>
<feature type="compositionally biased region" description="Polar residues" evidence="1">
    <location>
        <begin position="171"/>
        <end position="203"/>
    </location>
</feature>
<dbReference type="OrthoDB" id="10265645at2759"/>
<feature type="compositionally biased region" description="Polar residues" evidence="1">
    <location>
        <begin position="676"/>
        <end position="688"/>
    </location>
</feature>
<dbReference type="InterPro" id="IPR050817">
    <property type="entry name" value="DjlA_DnaK_co-chaperone"/>
</dbReference>
<dbReference type="Proteomes" id="UP000326565">
    <property type="component" value="Unassembled WGS sequence"/>
</dbReference>
<feature type="compositionally biased region" description="Polar residues" evidence="1">
    <location>
        <begin position="118"/>
        <end position="130"/>
    </location>
</feature>
<feature type="compositionally biased region" description="Basic and acidic residues" evidence="1">
    <location>
        <begin position="144"/>
        <end position="158"/>
    </location>
</feature>
<dbReference type="AlphaFoldDB" id="A0A5N5X088"/>
<feature type="compositionally biased region" description="Basic residues" evidence="1">
    <location>
        <begin position="565"/>
        <end position="574"/>
    </location>
</feature>
<dbReference type="PROSITE" id="PS00636">
    <property type="entry name" value="DNAJ_1"/>
    <property type="match status" value="1"/>
</dbReference>
<organism evidence="3 4">
    <name type="scientific">Aspergillus leporis</name>
    <dbReference type="NCBI Taxonomy" id="41062"/>
    <lineage>
        <taxon>Eukaryota</taxon>
        <taxon>Fungi</taxon>
        <taxon>Dikarya</taxon>
        <taxon>Ascomycota</taxon>
        <taxon>Pezizomycotina</taxon>
        <taxon>Eurotiomycetes</taxon>
        <taxon>Eurotiomycetidae</taxon>
        <taxon>Eurotiales</taxon>
        <taxon>Aspergillaceae</taxon>
        <taxon>Aspergillus</taxon>
        <taxon>Aspergillus subgen. Circumdati</taxon>
    </lineage>
</organism>
<feature type="compositionally biased region" description="Low complexity" evidence="1">
    <location>
        <begin position="310"/>
        <end position="325"/>
    </location>
</feature>
<proteinExistence type="predicted"/>
<evidence type="ECO:0000259" key="2">
    <source>
        <dbReference type="PROSITE" id="PS50076"/>
    </source>
</evidence>
<feature type="region of interest" description="Disordered" evidence="1">
    <location>
        <begin position="710"/>
        <end position="729"/>
    </location>
</feature>
<feature type="compositionally biased region" description="Polar residues" evidence="1">
    <location>
        <begin position="495"/>
        <end position="509"/>
    </location>
</feature>
<feature type="region of interest" description="Disordered" evidence="1">
    <location>
        <begin position="61"/>
        <end position="690"/>
    </location>
</feature>
<feature type="compositionally biased region" description="Polar residues" evidence="1">
    <location>
        <begin position="575"/>
        <end position="585"/>
    </location>
</feature>
<dbReference type="PRINTS" id="PR00625">
    <property type="entry name" value="JDOMAIN"/>
</dbReference>
<dbReference type="SUPFAM" id="SSF46565">
    <property type="entry name" value="Chaperone J-domain"/>
    <property type="match status" value="1"/>
</dbReference>
<dbReference type="PANTHER" id="PTHR24074">
    <property type="entry name" value="CO-CHAPERONE PROTEIN DJLA"/>
    <property type="match status" value="1"/>
</dbReference>
<gene>
    <name evidence="3" type="ORF">BDV29DRAFT_147556</name>
</gene>
<evidence type="ECO:0000313" key="4">
    <source>
        <dbReference type="Proteomes" id="UP000326565"/>
    </source>
</evidence>
<feature type="compositionally biased region" description="Basic and acidic residues" evidence="1">
    <location>
        <begin position="67"/>
        <end position="77"/>
    </location>
</feature>